<proteinExistence type="predicted"/>
<gene>
    <name evidence="1" type="ORF">METZ01_LOCUS441954</name>
</gene>
<sequence>PIILMIFLCSINAIWKTDFVTILDLMVSLSKYLFGEIS</sequence>
<protein>
    <submittedName>
        <fullName evidence="1">Uncharacterized protein</fullName>
    </submittedName>
</protein>
<feature type="non-terminal residue" evidence="1">
    <location>
        <position position="38"/>
    </location>
</feature>
<evidence type="ECO:0000313" key="1">
    <source>
        <dbReference type="EMBL" id="SVD89100.1"/>
    </source>
</evidence>
<name>A0A382Z191_9ZZZZ</name>
<dbReference type="EMBL" id="UINC01180082">
    <property type="protein sequence ID" value="SVD89100.1"/>
    <property type="molecule type" value="Genomic_DNA"/>
</dbReference>
<accession>A0A382Z191</accession>
<feature type="non-terminal residue" evidence="1">
    <location>
        <position position="1"/>
    </location>
</feature>
<reference evidence="1" key="1">
    <citation type="submission" date="2018-05" db="EMBL/GenBank/DDBJ databases">
        <authorList>
            <person name="Lanie J.A."/>
            <person name="Ng W.-L."/>
            <person name="Kazmierczak K.M."/>
            <person name="Andrzejewski T.M."/>
            <person name="Davidsen T.M."/>
            <person name="Wayne K.J."/>
            <person name="Tettelin H."/>
            <person name="Glass J.I."/>
            <person name="Rusch D."/>
            <person name="Podicherti R."/>
            <person name="Tsui H.-C.T."/>
            <person name="Winkler M.E."/>
        </authorList>
    </citation>
    <scope>NUCLEOTIDE SEQUENCE</scope>
</reference>
<dbReference type="AlphaFoldDB" id="A0A382Z191"/>
<organism evidence="1">
    <name type="scientific">marine metagenome</name>
    <dbReference type="NCBI Taxonomy" id="408172"/>
    <lineage>
        <taxon>unclassified sequences</taxon>
        <taxon>metagenomes</taxon>
        <taxon>ecological metagenomes</taxon>
    </lineage>
</organism>